<dbReference type="CDD" id="cd08977">
    <property type="entry name" value="SusD"/>
    <property type="match status" value="1"/>
</dbReference>
<dbReference type="RefSeq" id="WP_024997089.1">
    <property type="nucleotide sequence ID" value="NZ_ATZI01000017.1"/>
</dbReference>
<feature type="chain" id="PRO_5001662968" evidence="6">
    <location>
        <begin position="24"/>
        <end position="524"/>
    </location>
</feature>
<feature type="domain" description="RagB/SusD" evidence="7">
    <location>
        <begin position="370"/>
        <end position="524"/>
    </location>
</feature>
<dbReference type="InterPro" id="IPR012944">
    <property type="entry name" value="SusD_RagB_dom"/>
</dbReference>
<dbReference type="Gene3D" id="1.25.40.390">
    <property type="match status" value="1"/>
</dbReference>
<dbReference type="GO" id="GO:0009279">
    <property type="term" value="C:cell outer membrane"/>
    <property type="evidence" value="ECO:0007669"/>
    <property type="project" value="UniProtKB-SubCell"/>
</dbReference>
<evidence type="ECO:0000256" key="1">
    <source>
        <dbReference type="ARBA" id="ARBA00004442"/>
    </source>
</evidence>
<keyword evidence="3 6" id="KW-0732">Signal</keyword>
<evidence type="ECO:0000256" key="3">
    <source>
        <dbReference type="ARBA" id="ARBA00022729"/>
    </source>
</evidence>
<comment type="subcellular location">
    <subcellularLocation>
        <location evidence="1">Cell outer membrane</location>
    </subcellularLocation>
</comment>
<sequence>MKLRYLKSIIPAAALTLALSVTSCVSDLDVNPIDPSTTMEFNQNEVFTKIYATLGLTGQEGPAGSGDVDGIDEGTSDFVRLIWNLNELPTDEAHCNWGDVGIPELNYGAWGASHSQITGLYYRLYFDVTLCNFFLEQTEGKTDAESVAQRAEARFIRALNYYYLIDMFGNVPLVTSVSTENPQQAKRSELFNFVETELLAIEPDMKEPRTNTYGRVDRAAAWLLLSRLYLNAEVYTGTARWTDAATYAEKVMNSAYTLSTTYKHLFMADNNGSSVNTANTEIILPILQDGATTKNYGGSLFLIASTHKDDMPYYGTTEGWAGNSCRPQLMAKFFPTSDAPNVGVTEMVTAAKDDRALFYGIDRTLSIDDESKFVNGFSCAKYSNVRADGASSNDSKFTDTDVPFMRAAEAYLTFAEATLRANNNISSDPVKNAINALRTRANAKTETSYTLSMILDEWSREFAFEGRRRSDLIRFGKFGGNSDYTWQWKGGTQAGTSFSVNYNLYPIPTNDLNSNSNLIQNPGY</sequence>
<dbReference type="eggNOG" id="COG3637">
    <property type="taxonomic scope" value="Bacteria"/>
</dbReference>
<protein>
    <submittedName>
        <fullName evidence="9">SusD, outer membrane protein</fullName>
    </submittedName>
</protein>
<dbReference type="EMBL" id="BAJS01000020">
    <property type="protein sequence ID" value="GAK37414.1"/>
    <property type="molecule type" value="Genomic_DNA"/>
</dbReference>
<dbReference type="Proteomes" id="UP000027601">
    <property type="component" value="Unassembled WGS sequence"/>
</dbReference>
<gene>
    <name evidence="9" type="ORF">JCM15093_2665</name>
</gene>
<organism evidence="9 10">
    <name type="scientific">Bacteroides graminisolvens DSM 19988 = JCM 15093</name>
    <dbReference type="NCBI Taxonomy" id="1121097"/>
    <lineage>
        <taxon>Bacteria</taxon>
        <taxon>Pseudomonadati</taxon>
        <taxon>Bacteroidota</taxon>
        <taxon>Bacteroidia</taxon>
        <taxon>Bacteroidales</taxon>
        <taxon>Bacteroidaceae</taxon>
        <taxon>Bacteroides</taxon>
    </lineage>
</organism>
<keyword evidence="5" id="KW-0998">Cell outer membrane</keyword>
<dbReference type="OrthoDB" id="5694214at2"/>
<keyword evidence="10" id="KW-1185">Reference proteome</keyword>
<proteinExistence type="inferred from homology"/>
<dbReference type="STRING" id="1121097.GCA_000428125_02781"/>
<evidence type="ECO:0000256" key="2">
    <source>
        <dbReference type="ARBA" id="ARBA00006275"/>
    </source>
</evidence>
<evidence type="ECO:0000259" key="7">
    <source>
        <dbReference type="Pfam" id="PF07980"/>
    </source>
</evidence>
<dbReference type="SUPFAM" id="SSF48452">
    <property type="entry name" value="TPR-like"/>
    <property type="match status" value="1"/>
</dbReference>
<reference evidence="9 10" key="1">
    <citation type="journal article" date="2015" name="Microbes Environ.">
        <title>Distribution and evolution of nitrogen fixation genes in the phylum bacteroidetes.</title>
        <authorList>
            <person name="Inoue J."/>
            <person name="Oshima K."/>
            <person name="Suda W."/>
            <person name="Sakamoto M."/>
            <person name="Iino T."/>
            <person name="Noda S."/>
            <person name="Hongoh Y."/>
            <person name="Hattori M."/>
            <person name="Ohkuma M."/>
        </authorList>
    </citation>
    <scope>NUCLEOTIDE SEQUENCE [LARGE SCALE GENOMIC DNA]</scope>
    <source>
        <strain evidence="9 10">JCM 15093</strain>
    </source>
</reference>
<evidence type="ECO:0000256" key="5">
    <source>
        <dbReference type="ARBA" id="ARBA00023237"/>
    </source>
</evidence>
<keyword evidence="4" id="KW-0472">Membrane</keyword>
<evidence type="ECO:0000313" key="9">
    <source>
        <dbReference type="EMBL" id="GAK37414.1"/>
    </source>
</evidence>
<dbReference type="InterPro" id="IPR011990">
    <property type="entry name" value="TPR-like_helical_dom_sf"/>
</dbReference>
<dbReference type="PROSITE" id="PS51257">
    <property type="entry name" value="PROKAR_LIPOPROTEIN"/>
    <property type="match status" value="1"/>
</dbReference>
<evidence type="ECO:0000256" key="6">
    <source>
        <dbReference type="SAM" id="SignalP"/>
    </source>
</evidence>
<evidence type="ECO:0000256" key="4">
    <source>
        <dbReference type="ARBA" id="ARBA00023136"/>
    </source>
</evidence>
<evidence type="ECO:0000259" key="8">
    <source>
        <dbReference type="Pfam" id="PF14322"/>
    </source>
</evidence>
<dbReference type="Pfam" id="PF07980">
    <property type="entry name" value="SusD_RagB"/>
    <property type="match status" value="1"/>
</dbReference>
<dbReference type="Gene3D" id="1.25.40.10">
    <property type="entry name" value="Tetratricopeptide repeat domain"/>
    <property type="match status" value="1"/>
</dbReference>
<accession>A0A069DAX7</accession>
<feature type="signal peptide" evidence="6">
    <location>
        <begin position="1"/>
        <end position="23"/>
    </location>
</feature>
<comment type="caution">
    <text evidence="9">The sequence shown here is derived from an EMBL/GenBank/DDBJ whole genome shotgun (WGS) entry which is preliminary data.</text>
</comment>
<dbReference type="InterPro" id="IPR033985">
    <property type="entry name" value="SusD-like_N"/>
</dbReference>
<name>A0A069DAX7_9BACE</name>
<comment type="similarity">
    <text evidence="2">Belongs to the SusD family.</text>
</comment>
<dbReference type="Gene3D" id="1.10.3780.10">
    <property type="entry name" value="SusD-like"/>
    <property type="match status" value="1"/>
</dbReference>
<feature type="domain" description="SusD-like N-terminal" evidence="8">
    <location>
        <begin position="113"/>
        <end position="248"/>
    </location>
</feature>
<dbReference type="AlphaFoldDB" id="A0A069DAX7"/>
<dbReference type="Pfam" id="PF14322">
    <property type="entry name" value="SusD-like_3"/>
    <property type="match status" value="1"/>
</dbReference>
<evidence type="ECO:0000313" key="10">
    <source>
        <dbReference type="Proteomes" id="UP000027601"/>
    </source>
</evidence>